<dbReference type="Pfam" id="PF12952">
    <property type="entry name" value="DUF3841"/>
    <property type="match status" value="1"/>
</dbReference>
<protein>
    <recommendedName>
        <fullName evidence="3">DUF3841 domain-containing protein</fullName>
    </recommendedName>
</protein>
<sequence>MIVYTVHPESIYKMMREQGYYEGSRTHSDHADWFERQYNWMVAQMKKRLPNYEGDEYPVWVWKRHPDRNGPANLRRGTRGVILKLIPDEDILWSDFESWHFPLNEGPCTSSEEEWKEAENWSTKEIEKSWEMIFDFEKLSNRDPDWSGTFDPEWIQGVTPRITMDQVKKVTRFIAKGPKRKTYGPPKKKK</sequence>
<dbReference type="STRING" id="263475.AMD00_09705"/>
<dbReference type="Proteomes" id="UP000036867">
    <property type="component" value="Unassembled WGS sequence"/>
</dbReference>
<comment type="caution">
    <text evidence="1">The sequence shown here is derived from an EMBL/GenBank/DDBJ whole genome shotgun (WGS) entry which is preliminary data.</text>
</comment>
<dbReference type="OrthoDB" id="286252at2"/>
<evidence type="ECO:0000313" key="1">
    <source>
        <dbReference type="EMBL" id="KOO48705.1"/>
    </source>
</evidence>
<keyword evidence="2" id="KW-1185">Reference proteome</keyword>
<proteinExistence type="predicted"/>
<reference evidence="2" key="1">
    <citation type="submission" date="2015-08" db="EMBL/GenBank/DDBJ databases">
        <title>Fjat-10028 dsm 16317.</title>
        <authorList>
            <person name="Liu B."/>
            <person name="Wang J."/>
            <person name="Zhu Y."/>
            <person name="Liu G."/>
            <person name="Chen Q."/>
            <person name="Chen Z."/>
            <person name="Lan J."/>
            <person name="Che J."/>
            <person name="Ge C."/>
            <person name="Shi H."/>
            <person name="Pan Z."/>
            <person name="Liu X."/>
        </authorList>
    </citation>
    <scope>NUCLEOTIDE SEQUENCE [LARGE SCALE GENOMIC DNA]</scope>
    <source>
        <strain evidence="2">DSM 16317</strain>
    </source>
</reference>
<dbReference type="AlphaFoldDB" id="A0A0M0LCB2"/>
<name>A0A0M0LCB2_9BACL</name>
<dbReference type="InterPro" id="IPR024211">
    <property type="entry name" value="DUF3841"/>
</dbReference>
<dbReference type="EMBL" id="LILB01000005">
    <property type="protein sequence ID" value="KOO48705.1"/>
    <property type="molecule type" value="Genomic_DNA"/>
</dbReference>
<evidence type="ECO:0000313" key="2">
    <source>
        <dbReference type="Proteomes" id="UP000036867"/>
    </source>
</evidence>
<gene>
    <name evidence="1" type="ORF">AMD00_09705</name>
</gene>
<evidence type="ECO:0008006" key="3">
    <source>
        <dbReference type="Google" id="ProtNLM"/>
    </source>
</evidence>
<organism evidence="1 2">
    <name type="scientific">Viridibacillus arvi</name>
    <dbReference type="NCBI Taxonomy" id="263475"/>
    <lineage>
        <taxon>Bacteria</taxon>
        <taxon>Bacillati</taxon>
        <taxon>Bacillota</taxon>
        <taxon>Bacilli</taxon>
        <taxon>Bacillales</taxon>
        <taxon>Caryophanaceae</taxon>
        <taxon>Viridibacillus</taxon>
    </lineage>
</organism>
<accession>A0A0M0LCB2</accession>